<keyword evidence="5" id="KW-0143">Chaperone</keyword>
<dbReference type="Pfam" id="PF01556">
    <property type="entry name" value="DnaJ_C"/>
    <property type="match status" value="1"/>
</dbReference>
<accession>L9LBE7</accession>
<dbReference type="GO" id="GO:0006457">
    <property type="term" value="P:protein folding"/>
    <property type="evidence" value="ECO:0007669"/>
    <property type="project" value="InterPro"/>
</dbReference>
<dbReference type="FunFam" id="2.60.260.20:FF:000003">
    <property type="entry name" value="DnaJ subfamily A member 2"/>
    <property type="match status" value="1"/>
</dbReference>
<name>L9LBE7_TUPCH</name>
<dbReference type="SUPFAM" id="SSF49493">
    <property type="entry name" value="HSP40/DnaJ peptide-binding domain"/>
    <property type="match status" value="1"/>
</dbReference>
<keyword evidence="1" id="KW-0479">Metal-binding</keyword>
<dbReference type="InterPro" id="IPR044713">
    <property type="entry name" value="DNJA1/2-like"/>
</dbReference>
<dbReference type="PANTHER" id="PTHR43888">
    <property type="entry name" value="DNAJ-LIKE-2, ISOFORM A-RELATED"/>
    <property type="match status" value="1"/>
</dbReference>
<evidence type="ECO:0000256" key="2">
    <source>
        <dbReference type="ARBA" id="ARBA00022737"/>
    </source>
</evidence>
<dbReference type="EMBL" id="KB320433">
    <property type="protein sequence ID" value="ELW72271.1"/>
    <property type="molecule type" value="Genomic_DNA"/>
</dbReference>
<dbReference type="Gene3D" id="2.60.260.20">
    <property type="entry name" value="Urease metallochaperone UreE, N-terminal domain"/>
    <property type="match status" value="2"/>
</dbReference>
<dbReference type="GO" id="GO:0030544">
    <property type="term" value="F:Hsp70 protein binding"/>
    <property type="evidence" value="ECO:0007669"/>
    <property type="project" value="InterPro"/>
</dbReference>
<evidence type="ECO:0000256" key="3">
    <source>
        <dbReference type="ARBA" id="ARBA00022771"/>
    </source>
</evidence>
<evidence type="ECO:0000256" key="4">
    <source>
        <dbReference type="ARBA" id="ARBA00022833"/>
    </source>
</evidence>
<evidence type="ECO:0000313" key="7">
    <source>
        <dbReference type="EMBL" id="ELW72271.1"/>
    </source>
</evidence>
<dbReference type="AlphaFoldDB" id="L9LBE7"/>
<feature type="domain" description="Chaperone DnaJ C-terminal" evidence="6">
    <location>
        <begin position="1"/>
        <end position="111"/>
    </location>
</feature>
<protein>
    <submittedName>
        <fullName evidence="7">DnaJ like protein subfamily A member 1</fullName>
    </submittedName>
</protein>
<dbReference type="InParanoid" id="L9LBE7"/>
<sequence>MKDGKKITFHGEGDQEPGLKPADIIIVLDQKDYAIFTQRGEDLFMCMEDIELVEALCGFQKPISTLHNRTIVITSHPGQTVKHENINEGMPIYHRPCEKGRLITEFNVNFPENGFLSPDKLSLLEKFLPERK</sequence>
<dbReference type="InterPro" id="IPR002939">
    <property type="entry name" value="DnaJ_C"/>
</dbReference>
<reference evidence="8" key="2">
    <citation type="journal article" date="2013" name="Nat. Commun.">
        <title>Genome of the Chinese tree shrew.</title>
        <authorList>
            <person name="Fan Y."/>
            <person name="Huang Z.Y."/>
            <person name="Cao C.C."/>
            <person name="Chen C.S."/>
            <person name="Chen Y.X."/>
            <person name="Fan D.D."/>
            <person name="He J."/>
            <person name="Hou H.L."/>
            <person name="Hu L."/>
            <person name="Hu X.T."/>
            <person name="Jiang X.T."/>
            <person name="Lai R."/>
            <person name="Lang Y.S."/>
            <person name="Liang B."/>
            <person name="Liao S.G."/>
            <person name="Mu D."/>
            <person name="Ma Y.Y."/>
            <person name="Niu Y.Y."/>
            <person name="Sun X.Q."/>
            <person name="Xia J.Q."/>
            <person name="Xiao J."/>
            <person name="Xiong Z.Q."/>
            <person name="Xu L."/>
            <person name="Yang L."/>
            <person name="Zhang Y."/>
            <person name="Zhao W."/>
            <person name="Zhao X.D."/>
            <person name="Zheng Y.T."/>
            <person name="Zhou J.M."/>
            <person name="Zhu Y.B."/>
            <person name="Zhang G.J."/>
            <person name="Wang J."/>
            <person name="Yao Y.G."/>
        </authorList>
    </citation>
    <scope>NUCLEOTIDE SEQUENCE [LARGE SCALE GENOMIC DNA]</scope>
</reference>
<evidence type="ECO:0000256" key="1">
    <source>
        <dbReference type="ARBA" id="ARBA00022723"/>
    </source>
</evidence>
<proteinExistence type="predicted"/>
<keyword evidence="3" id="KW-0863">Zinc-finger</keyword>
<evidence type="ECO:0000313" key="8">
    <source>
        <dbReference type="Proteomes" id="UP000011518"/>
    </source>
</evidence>
<gene>
    <name evidence="7" type="ORF">TREES_T100000041</name>
</gene>
<organism evidence="7 8">
    <name type="scientific">Tupaia chinensis</name>
    <name type="common">Chinese tree shrew</name>
    <name type="synonym">Tupaia belangeri chinensis</name>
    <dbReference type="NCBI Taxonomy" id="246437"/>
    <lineage>
        <taxon>Eukaryota</taxon>
        <taxon>Metazoa</taxon>
        <taxon>Chordata</taxon>
        <taxon>Craniata</taxon>
        <taxon>Vertebrata</taxon>
        <taxon>Euteleostomi</taxon>
        <taxon>Mammalia</taxon>
        <taxon>Eutheria</taxon>
        <taxon>Euarchontoglires</taxon>
        <taxon>Scandentia</taxon>
        <taxon>Tupaiidae</taxon>
        <taxon>Tupaia</taxon>
    </lineage>
</organism>
<keyword evidence="2" id="KW-0677">Repeat</keyword>
<dbReference type="STRING" id="246437.L9LBE7"/>
<evidence type="ECO:0000259" key="6">
    <source>
        <dbReference type="Pfam" id="PF01556"/>
    </source>
</evidence>
<keyword evidence="4" id="KW-0862">Zinc</keyword>
<evidence type="ECO:0000256" key="5">
    <source>
        <dbReference type="ARBA" id="ARBA00023186"/>
    </source>
</evidence>
<reference evidence="8" key="1">
    <citation type="submission" date="2012-07" db="EMBL/GenBank/DDBJ databases">
        <title>Genome of the Chinese tree shrew, a rising model animal genetically related to primates.</title>
        <authorList>
            <person name="Zhang G."/>
            <person name="Fan Y."/>
            <person name="Yao Y."/>
            <person name="Huang Z."/>
        </authorList>
    </citation>
    <scope>NUCLEOTIDE SEQUENCE [LARGE SCALE GENOMIC DNA]</scope>
</reference>
<dbReference type="GO" id="GO:0051082">
    <property type="term" value="F:unfolded protein binding"/>
    <property type="evidence" value="ECO:0007669"/>
    <property type="project" value="InterPro"/>
</dbReference>
<dbReference type="GO" id="GO:0008270">
    <property type="term" value="F:zinc ion binding"/>
    <property type="evidence" value="ECO:0007669"/>
    <property type="project" value="UniProtKB-KW"/>
</dbReference>
<dbReference type="Proteomes" id="UP000011518">
    <property type="component" value="Unassembled WGS sequence"/>
</dbReference>
<keyword evidence="8" id="KW-1185">Reference proteome</keyword>
<dbReference type="InterPro" id="IPR008971">
    <property type="entry name" value="HSP40/DnaJ_pept-bd"/>
</dbReference>